<evidence type="ECO:0000256" key="3">
    <source>
        <dbReference type="ARBA" id="ARBA00017187"/>
    </source>
</evidence>
<dbReference type="InterPro" id="IPR002194">
    <property type="entry name" value="Chaperonin_TCP-1_CS"/>
</dbReference>
<dbReference type="PROSITE" id="PS00750">
    <property type="entry name" value="TCP1_1"/>
    <property type="match status" value="1"/>
</dbReference>
<evidence type="ECO:0000256" key="8">
    <source>
        <dbReference type="RuleBase" id="RU004187"/>
    </source>
</evidence>
<dbReference type="Gene3D" id="3.30.260.10">
    <property type="entry name" value="TCP-1-like chaperonin intermediate domain"/>
    <property type="match status" value="1"/>
</dbReference>
<dbReference type="InterPro" id="IPR027413">
    <property type="entry name" value="GROEL-like_equatorial_sf"/>
</dbReference>
<comment type="subcellular location">
    <subcellularLocation>
        <location evidence="1">Cytoplasm</location>
    </subcellularLocation>
</comment>
<dbReference type="InterPro" id="IPR017998">
    <property type="entry name" value="Chaperone_TCP-1"/>
</dbReference>
<evidence type="ECO:0000256" key="7">
    <source>
        <dbReference type="ARBA" id="ARBA00023186"/>
    </source>
</evidence>
<dbReference type="PRINTS" id="PR00304">
    <property type="entry name" value="TCOMPLEXTCP1"/>
</dbReference>
<gene>
    <name evidence="10" type="ORF">HINF_LOCUS660</name>
</gene>
<name>A0ABP1GF30_9EUKA</name>
<comment type="similarity">
    <text evidence="2 8">Belongs to the TCP-1 chaperonin family.</text>
</comment>
<dbReference type="NCBIfam" id="TIGR02344">
    <property type="entry name" value="chap_CCT_gamma"/>
    <property type="match status" value="1"/>
</dbReference>
<keyword evidence="6 8" id="KW-0067">ATP-binding</keyword>
<comment type="caution">
    <text evidence="10">The sequence shown here is derived from an EMBL/GenBank/DDBJ whole genome shotgun (WGS) entry which is preliminary data.</text>
</comment>
<evidence type="ECO:0000313" key="10">
    <source>
        <dbReference type="EMBL" id="CAL5970720.1"/>
    </source>
</evidence>
<sequence>MQQQQGGPQVYVINENAKRERGDTARSGNIAAARTVADVIRTTLGPRSMLKMILDPVGGIVMTNDGNAILREIDVAHPAAKSMIELARAQDETCGDGSTAVIVLTGEVIAAAEPLLKRKIHPIILTQGYAQALEDILELSKNIAFNVDTSNKETVLRIIDNCLSTKFSERWSKLLCNMAFEAVSIVARQLKSGATDIDIKKYARVEKIPGGSVEDCQIVQGIIMNKDIIHPEMPKYIKNPRIVILDCPLEYKKVNSMLNVELQNGQDLQDLLKVEEDFTRNCFDKIMQFKPDIVLTEKGVSDHAAQLFAKANVACFRRCKKADQIRLGAACGARIVNRLDDLHAEDVGTHAGVYELRKYGDEFFSFIHECDETSGACTILLRGASKDSLLEVERNLQDALNVCRNLLLEPKCVVGGGAFEMELSYQLELKSQKFVGVEQIIYRAIAAALEVIPRTLLQNCGGNVIRNITELRAKHAQGLHQTGVNGETGTLVDCKDVYPIWDLYTTKLSCVKTALEQACMVLRIDDLFNAKVDRQ</sequence>
<dbReference type="SUPFAM" id="SSF54849">
    <property type="entry name" value="GroEL-intermediate domain like"/>
    <property type="match status" value="1"/>
</dbReference>
<evidence type="ECO:0000256" key="5">
    <source>
        <dbReference type="ARBA" id="ARBA00022741"/>
    </source>
</evidence>
<keyword evidence="5 8" id="KW-0547">Nucleotide-binding</keyword>
<evidence type="ECO:0000256" key="6">
    <source>
        <dbReference type="ARBA" id="ARBA00022840"/>
    </source>
</evidence>
<evidence type="ECO:0000256" key="9">
    <source>
        <dbReference type="RuleBase" id="RU004191"/>
    </source>
</evidence>
<dbReference type="NCBIfam" id="NF041083">
    <property type="entry name" value="thermosome_beta"/>
    <property type="match status" value="1"/>
</dbReference>
<dbReference type="InterPro" id="IPR054827">
    <property type="entry name" value="thermosome_alpha"/>
</dbReference>
<dbReference type="PROSITE" id="PS00751">
    <property type="entry name" value="TCP1_2"/>
    <property type="match status" value="1"/>
</dbReference>
<dbReference type="InterPro" id="IPR053374">
    <property type="entry name" value="TCP-1_chaperonin"/>
</dbReference>
<evidence type="ECO:0000256" key="1">
    <source>
        <dbReference type="ARBA" id="ARBA00004496"/>
    </source>
</evidence>
<reference evidence="10 11" key="1">
    <citation type="submission" date="2024-07" db="EMBL/GenBank/DDBJ databases">
        <authorList>
            <person name="Akdeniz Z."/>
        </authorList>
    </citation>
    <scope>NUCLEOTIDE SEQUENCE [LARGE SCALE GENOMIC DNA]</scope>
</reference>
<dbReference type="Pfam" id="PF00118">
    <property type="entry name" value="Cpn60_TCP1"/>
    <property type="match status" value="1"/>
</dbReference>
<dbReference type="Gene3D" id="3.50.7.10">
    <property type="entry name" value="GroEL"/>
    <property type="match status" value="1"/>
</dbReference>
<dbReference type="Proteomes" id="UP001642409">
    <property type="component" value="Unassembled WGS sequence"/>
</dbReference>
<keyword evidence="11" id="KW-1185">Reference proteome</keyword>
<protein>
    <recommendedName>
        <fullName evidence="3 9">T-complex protein 1 subunit gamma</fullName>
    </recommendedName>
</protein>
<dbReference type="PANTHER" id="PTHR11353">
    <property type="entry name" value="CHAPERONIN"/>
    <property type="match status" value="1"/>
</dbReference>
<keyword evidence="4" id="KW-0963">Cytoplasm</keyword>
<dbReference type="InterPro" id="IPR002423">
    <property type="entry name" value="Cpn60/GroEL/TCP-1"/>
</dbReference>
<dbReference type="InterPro" id="IPR012719">
    <property type="entry name" value="Chap_CCT_gamma"/>
</dbReference>
<dbReference type="SUPFAM" id="SSF52029">
    <property type="entry name" value="GroEL apical domain-like"/>
    <property type="match status" value="1"/>
</dbReference>
<dbReference type="SUPFAM" id="SSF48592">
    <property type="entry name" value="GroEL equatorial domain-like"/>
    <property type="match status" value="1"/>
</dbReference>
<evidence type="ECO:0000313" key="11">
    <source>
        <dbReference type="Proteomes" id="UP001642409"/>
    </source>
</evidence>
<dbReference type="NCBIfam" id="NF041082">
    <property type="entry name" value="thermosome_alpha"/>
    <property type="match status" value="1"/>
</dbReference>
<organism evidence="10 11">
    <name type="scientific">Hexamita inflata</name>
    <dbReference type="NCBI Taxonomy" id="28002"/>
    <lineage>
        <taxon>Eukaryota</taxon>
        <taxon>Metamonada</taxon>
        <taxon>Diplomonadida</taxon>
        <taxon>Hexamitidae</taxon>
        <taxon>Hexamitinae</taxon>
        <taxon>Hexamita</taxon>
    </lineage>
</organism>
<proteinExistence type="inferred from homology"/>
<evidence type="ECO:0000256" key="4">
    <source>
        <dbReference type="ARBA" id="ARBA00022490"/>
    </source>
</evidence>
<accession>A0ABP1GF30</accession>
<dbReference type="InterPro" id="IPR027410">
    <property type="entry name" value="TCP-1-like_intermed_sf"/>
</dbReference>
<dbReference type="InterPro" id="IPR027409">
    <property type="entry name" value="GroEL-like_apical_dom_sf"/>
</dbReference>
<dbReference type="CDD" id="cd03337">
    <property type="entry name" value="TCP1_gamma"/>
    <property type="match status" value="1"/>
</dbReference>
<dbReference type="EMBL" id="CAXDID020000001">
    <property type="protein sequence ID" value="CAL5970720.1"/>
    <property type="molecule type" value="Genomic_DNA"/>
</dbReference>
<dbReference type="Gene3D" id="1.10.560.10">
    <property type="entry name" value="GroEL-like equatorial domain"/>
    <property type="match status" value="1"/>
</dbReference>
<keyword evidence="7 8" id="KW-0143">Chaperone</keyword>
<evidence type="ECO:0000256" key="2">
    <source>
        <dbReference type="ARBA" id="ARBA00008020"/>
    </source>
</evidence>